<keyword evidence="1" id="KW-0812">Transmembrane</keyword>
<evidence type="ECO:0000313" key="3">
    <source>
        <dbReference type="EMBL" id="KJK44653.1"/>
    </source>
</evidence>
<dbReference type="PATRIC" id="fig|68170.10.peg.7305"/>
<dbReference type="STRING" id="68170.GCA_000974445_04718"/>
<protein>
    <recommendedName>
        <fullName evidence="2">Putative Flp pilus-assembly TadG-like N-terminal domain-containing protein</fullName>
    </recommendedName>
</protein>
<feature type="domain" description="Putative Flp pilus-assembly TadG-like N-terminal" evidence="2">
    <location>
        <begin position="22"/>
        <end position="63"/>
    </location>
</feature>
<sequence>MRRLKRRSDGTDDRGALGVLIAILLGFGVLLGMGAIVIDVGFLYQERAELQNGADAGALAVARGCATGASTCLVNKANYYASHNAKDGVSTVDKVCGFDGSGVLSSCPAATGKITDCPAKPSSSTKYVDVHTSTQTAGGETLLPPSFARTLAGNSSYEGSRVLACARAAWGSPKTATTIALTISWCEWSTATSGGTVYGPTPPTTPPLSVHRVLKLHTTSGTGCPSGPSGADGPGEFGWVDEADDDCSVLINNNTYSSDTGTSAGKDCKAALAASWSSHTPVWLPVYTKVSGTGTGGTYTLSGFAGFVITGYWVPGASQKDWLTNKNECTGSDKCIAGYFIQGLIPSTGTIGGPDLGARIVQLTG</sequence>
<dbReference type="Proteomes" id="UP000033393">
    <property type="component" value="Unassembled WGS sequence"/>
</dbReference>
<keyword evidence="1" id="KW-0472">Membrane</keyword>
<evidence type="ECO:0000256" key="1">
    <source>
        <dbReference type="SAM" id="Phobius"/>
    </source>
</evidence>
<dbReference type="RefSeq" id="WP_045314781.1">
    <property type="nucleotide sequence ID" value="NZ_JYJG01000239.1"/>
</dbReference>
<dbReference type="Pfam" id="PF13400">
    <property type="entry name" value="Tad"/>
    <property type="match status" value="1"/>
</dbReference>
<gene>
    <name evidence="3" type="ORF">UK23_28675</name>
</gene>
<feature type="transmembrane region" description="Helical" evidence="1">
    <location>
        <begin position="20"/>
        <end position="44"/>
    </location>
</feature>
<evidence type="ECO:0000313" key="4">
    <source>
        <dbReference type="Proteomes" id="UP000033393"/>
    </source>
</evidence>
<organism evidence="3 4">
    <name type="scientific">Lentzea aerocolonigenes</name>
    <name type="common">Lechevalieria aerocolonigenes</name>
    <name type="synonym">Saccharothrix aerocolonigenes</name>
    <dbReference type="NCBI Taxonomy" id="68170"/>
    <lineage>
        <taxon>Bacteria</taxon>
        <taxon>Bacillati</taxon>
        <taxon>Actinomycetota</taxon>
        <taxon>Actinomycetes</taxon>
        <taxon>Pseudonocardiales</taxon>
        <taxon>Pseudonocardiaceae</taxon>
        <taxon>Lentzea</taxon>
    </lineage>
</organism>
<name>A0A0F0GTC5_LENAE</name>
<keyword evidence="1" id="KW-1133">Transmembrane helix</keyword>
<accession>A0A0F0GTC5</accession>
<dbReference type="EMBL" id="JYJG01000239">
    <property type="protein sequence ID" value="KJK44653.1"/>
    <property type="molecule type" value="Genomic_DNA"/>
</dbReference>
<dbReference type="OrthoDB" id="5187898at2"/>
<dbReference type="AlphaFoldDB" id="A0A0F0GTC5"/>
<proteinExistence type="predicted"/>
<comment type="caution">
    <text evidence="3">The sequence shown here is derived from an EMBL/GenBank/DDBJ whole genome shotgun (WGS) entry which is preliminary data.</text>
</comment>
<dbReference type="InterPro" id="IPR028087">
    <property type="entry name" value="Tad_N"/>
</dbReference>
<reference evidence="3 4" key="1">
    <citation type="submission" date="2015-02" db="EMBL/GenBank/DDBJ databases">
        <authorList>
            <person name="Ju K.-S."/>
            <person name="Doroghazi J.R."/>
            <person name="Metcalf W."/>
        </authorList>
    </citation>
    <scope>NUCLEOTIDE SEQUENCE [LARGE SCALE GENOMIC DNA]</scope>
    <source>
        <strain evidence="3 4">NRRL B-16140</strain>
    </source>
</reference>
<evidence type="ECO:0000259" key="2">
    <source>
        <dbReference type="Pfam" id="PF13400"/>
    </source>
</evidence>
<keyword evidence="4" id="KW-1185">Reference proteome</keyword>